<dbReference type="EMBL" id="CADCVQ010000050">
    <property type="protein sequence ID" value="CAA9483572.1"/>
    <property type="molecule type" value="Genomic_DNA"/>
</dbReference>
<feature type="region of interest" description="Disordered" evidence="1">
    <location>
        <begin position="1"/>
        <end position="28"/>
    </location>
</feature>
<feature type="compositionally biased region" description="Basic and acidic residues" evidence="1">
    <location>
        <begin position="12"/>
        <end position="23"/>
    </location>
</feature>
<sequence>MVGRGGIVIDNDSLRQDRNDDRGQLGMSSFGDPDSAFGQLIGTTFHPDAFEDHDTIDEIVDDRLSRAPAGYLSAVLATGRRLLCAGHDDATIERILRRCGFAFLVVPLGYASYTAFLEHLVGRLSDRLASMSVEEFAAPDDIPAREPTDAELDALTTLLSEAFSEPSEDEIETVLARWAVAHSVAVLESTRSGAQAVRRLPLDDDELLAFLHDLGLGFDPLEHEGIYPDDFLVFVDEYVSRALGDPPS</sequence>
<proteinExistence type="predicted"/>
<dbReference type="AlphaFoldDB" id="A0A6J4RX55"/>
<protein>
    <recommendedName>
        <fullName evidence="3">CdiI immunity protein domain-containing protein</fullName>
    </recommendedName>
</protein>
<accession>A0A6J4RX55</accession>
<reference evidence="2" key="1">
    <citation type="submission" date="2020-02" db="EMBL/GenBank/DDBJ databases">
        <authorList>
            <person name="Meier V. D."/>
        </authorList>
    </citation>
    <scope>NUCLEOTIDE SEQUENCE</scope>
    <source>
        <strain evidence="2">AVDCRST_MAG67</strain>
    </source>
</reference>
<evidence type="ECO:0000313" key="2">
    <source>
        <dbReference type="EMBL" id="CAA9483572.1"/>
    </source>
</evidence>
<gene>
    <name evidence="2" type="ORF">AVDCRST_MAG67-1119</name>
</gene>
<evidence type="ECO:0008006" key="3">
    <source>
        <dbReference type="Google" id="ProtNLM"/>
    </source>
</evidence>
<organism evidence="2">
    <name type="scientific">uncultured Solirubrobacteraceae bacterium</name>
    <dbReference type="NCBI Taxonomy" id="1162706"/>
    <lineage>
        <taxon>Bacteria</taxon>
        <taxon>Bacillati</taxon>
        <taxon>Actinomycetota</taxon>
        <taxon>Thermoleophilia</taxon>
        <taxon>Solirubrobacterales</taxon>
        <taxon>Solirubrobacteraceae</taxon>
        <taxon>environmental samples</taxon>
    </lineage>
</organism>
<name>A0A6J4RX55_9ACTN</name>
<evidence type="ECO:0000256" key="1">
    <source>
        <dbReference type="SAM" id="MobiDB-lite"/>
    </source>
</evidence>